<name>A0A8T3EBV6_9TELE</name>
<organism evidence="1 2">
    <name type="scientific">Albula goreensis</name>
    <dbReference type="NCBI Taxonomy" id="1534307"/>
    <lineage>
        <taxon>Eukaryota</taxon>
        <taxon>Metazoa</taxon>
        <taxon>Chordata</taxon>
        <taxon>Craniata</taxon>
        <taxon>Vertebrata</taxon>
        <taxon>Euteleostomi</taxon>
        <taxon>Actinopterygii</taxon>
        <taxon>Neopterygii</taxon>
        <taxon>Teleostei</taxon>
        <taxon>Albuliformes</taxon>
        <taxon>Albulidae</taxon>
        <taxon>Albula</taxon>
    </lineage>
</organism>
<sequence>MQLTAGGAEGTLAPQRLAFPLISSDSSHECTTVTLAKNTPVPLESPWRVTAPESELLQADPLSLWEELVEAADPHSALGAM</sequence>
<dbReference type="Proteomes" id="UP000829720">
    <property type="component" value="Unassembled WGS sequence"/>
</dbReference>
<evidence type="ECO:0000313" key="1">
    <source>
        <dbReference type="EMBL" id="KAI1905485.1"/>
    </source>
</evidence>
<accession>A0A8T3EBV6</accession>
<comment type="caution">
    <text evidence="1">The sequence shown here is derived from an EMBL/GenBank/DDBJ whole genome shotgun (WGS) entry which is preliminary data.</text>
</comment>
<dbReference type="EMBL" id="JAERUA010000001">
    <property type="protein sequence ID" value="KAI1905485.1"/>
    <property type="molecule type" value="Genomic_DNA"/>
</dbReference>
<evidence type="ECO:0000313" key="2">
    <source>
        <dbReference type="Proteomes" id="UP000829720"/>
    </source>
</evidence>
<protein>
    <submittedName>
        <fullName evidence="1">Uncharacterized protein</fullName>
    </submittedName>
</protein>
<proteinExistence type="predicted"/>
<reference evidence="1" key="1">
    <citation type="submission" date="2021-01" db="EMBL/GenBank/DDBJ databases">
        <authorList>
            <person name="Zahm M."/>
            <person name="Roques C."/>
            <person name="Cabau C."/>
            <person name="Klopp C."/>
            <person name="Donnadieu C."/>
            <person name="Jouanno E."/>
            <person name="Lampietro C."/>
            <person name="Louis A."/>
            <person name="Herpin A."/>
            <person name="Echchiki A."/>
            <person name="Berthelot C."/>
            <person name="Parey E."/>
            <person name="Roest-Crollius H."/>
            <person name="Braasch I."/>
            <person name="Postlethwait J."/>
            <person name="Bobe J."/>
            <person name="Montfort J."/>
            <person name="Bouchez O."/>
            <person name="Begum T."/>
            <person name="Mejri S."/>
            <person name="Adams A."/>
            <person name="Chen W.-J."/>
            <person name="Guiguen Y."/>
        </authorList>
    </citation>
    <scope>NUCLEOTIDE SEQUENCE</scope>
    <source>
        <tissue evidence="1">Blood</tissue>
    </source>
</reference>
<keyword evidence="2" id="KW-1185">Reference proteome</keyword>
<dbReference type="AlphaFoldDB" id="A0A8T3EBV6"/>
<gene>
    <name evidence="1" type="ORF">AGOR_G00016690</name>
</gene>